<feature type="compositionally biased region" description="Basic and acidic residues" evidence="2">
    <location>
        <begin position="396"/>
        <end position="429"/>
    </location>
</feature>
<evidence type="ECO:0000259" key="3">
    <source>
        <dbReference type="PROSITE" id="PS51109"/>
    </source>
</evidence>
<protein>
    <recommendedName>
        <fullName evidence="3">G5 domain-containing protein</fullName>
    </recommendedName>
</protein>
<dbReference type="PANTHER" id="PTHR35788">
    <property type="entry name" value="EXPORTED PROTEIN-RELATED"/>
    <property type="match status" value="1"/>
</dbReference>
<feature type="domain" description="G5" evidence="3">
    <location>
        <begin position="298"/>
        <end position="377"/>
    </location>
</feature>
<name>A0A1D8JFV8_9BACL</name>
<dbReference type="AlphaFoldDB" id="A0A1D8JFV8"/>
<evidence type="ECO:0000256" key="1">
    <source>
        <dbReference type="ARBA" id="ARBA00022729"/>
    </source>
</evidence>
<dbReference type="PANTHER" id="PTHR35788:SF1">
    <property type="entry name" value="EXPORTED PROTEIN"/>
    <property type="match status" value="1"/>
</dbReference>
<dbReference type="Proteomes" id="UP000185746">
    <property type="component" value="Chromosome"/>
</dbReference>
<dbReference type="InterPro" id="IPR011098">
    <property type="entry name" value="G5_dom"/>
</dbReference>
<dbReference type="SMART" id="SM01208">
    <property type="entry name" value="G5"/>
    <property type="match status" value="1"/>
</dbReference>
<feature type="region of interest" description="Disordered" evidence="2">
    <location>
        <begin position="384"/>
        <end position="439"/>
    </location>
</feature>
<keyword evidence="5" id="KW-1185">Reference proteome</keyword>
<dbReference type="RefSeq" id="WP_075527728.1">
    <property type="nucleotide sequence ID" value="NZ_CP017560.1"/>
</dbReference>
<evidence type="ECO:0000256" key="2">
    <source>
        <dbReference type="SAM" id="MobiDB-lite"/>
    </source>
</evidence>
<organism evidence="4 5">
    <name type="scientific">Sporosarcina ureilytica</name>
    <dbReference type="NCBI Taxonomy" id="298596"/>
    <lineage>
        <taxon>Bacteria</taxon>
        <taxon>Bacillati</taxon>
        <taxon>Bacillota</taxon>
        <taxon>Bacilli</taxon>
        <taxon>Bacillales</taxon>
        <taxon>Caryophanaceae</taxon>
        <taxon>Sporosarcina</taxon>
    </lineage>
</organism>
<accession>A0A1D8JFV8</accession>
<dbReference type="KEGG" id="surl:BI350_08650"/>
<dbReference type="Pfam" id="PF07501">
    <property type="entry name" value="G5"/>
    <property type="match status" value="1"/>
</dbReference>
<proteinExistence type="predicted"/>
<dbReference type="EMBL" id="CP017560">
    <property type="protein sequence ID" value="AOV07596.1"/>
    <property type="molecule type" value="Genomic_DNA"/>
</dbReference>
<dbReference type="PROSITE" id="PS51109">
    <property type="entry name" value="G5"/>
    <property type="match status" value="1"/>
</dbReference>
<reference evidence="4 5" key="1">
    <citation type="submission" date="2016-09" db="EMBL/GenBank/DDBJ databases">
        <title>Complete genome sequence of the Lysinibacillus sphaericus LMG 22257, a specie of Bacillus with ureolytic activity that can effectively biodeposit calcium carbonate.</title>
        <authorList>
            <person name="Yan W."/>
        </authorList>
    </citation>
    <scope>NUCLEOTIDE SEQUENCE [LARGE SCALE GENOMIC DNA]</scope>
    <source>
        <strain evidence="4 5">LMG 22257</strain>
    </source>
</reference>
<keyword evidence="1" id="KW-0732">Signal</keyword>
<sequence length="439" mass="49598">MQHKYIVSSVIGVLIVFLFYQSIFSFSTASAQNDNANSTIAGINITVDKELDIQALLASEIQQWKEQPLIVQGQSAIVEVPTQYIQFDITETVGKYMQAIKNPWYKPWAKVPGVHIPLDVTLSDELKTAFINAPLFNVDETIEAIREHASELKTTPVVAEEISFSKDMMKRVSFEIQEIHGNSAKLSSLATELNETTIMAGETFSFLNTFNDDLILRDEESVNFFASVLYSVVLQAYTSIQERHSQHNIPNYLQPGIEVEVSERLQRDFAFENEGQSPMIFVASVENGRLLIELYALENNLDISYSVKKIEVKPRTIYRLSPDLQVGEEKVLQNGSSGYRVAVYKKIADQASYEAEQQISRDFYPPQHRIVLVSSKEELEDTAEIENEEQGSNIEANKDSNHNTIDDKQDKDNDGVKDSTSNKEVKYDKGGNIITDQEE</sequence>
<evidence type="ECO:0000313" key="4">
    <source>
        <dbReference type="EMBL" id="AOV07596.1"/>
    </source>
</evidence>
<dbReference type="Gene3D" id="2.20.230.10">
    <property type="entry name" value="Resuscitation-promoting factor rpfb"/>
    <property type="match status" value="1"/>
</dbReference>
<dbReference type="InterPro" id="IPR052913">
    <property type="entry name" value="Glycopeptide_resist_protein"/>
</dbReference>
<evidence type="ECO:0000313" key="5">
    <source>
        <dbReference type="Proteomes" id="UP000185746"/>
    </source>
</evidence>
<gene>
    <name evidence="4" type="ORF">BI350_08650</name>
</gene>